<evidence type="ECO:0000256" key="6">
    <source>
        <dbReference type="SAM" id="MobiDB-lite"/>
    </source>
</evidence>
<evidence type="ECO:0000256" key="2">
    <source>
        <dbReference type="ARBA" id="ARBA00022692"/>
    </source>
</evidence>
<dbReference type="AlphaFoldDB" id="A0A7S2V8I6"/>
<dbReference type="NCBIfam" id="TIGR03592">
    <property type="entry name" value="yidC_oxa1_cterm"/>
    <property type="match status" value="1"/>
</dbReference>
<dbReference type="InterPro" id="IPR001708">
    <property type="entry name" value="YidC/ALB3/OXA1/COX18"/>
</dbReference>
<dbReference type="EMBL" id="HBHT01002321">
    <property type="protein sequence ID" value="CAD9942680.1"/>
    <property type="molecule type" value="Transcribed_RNA"/>
</dbReference>
<keyword evidence="4" id="KW-0472">Membrane</keyword>
<evidence type="ECO:0000256" key="5">
    <source>
        <dbReference type="RuleBase" id="RU003945"/>
    </source>
</evidence>
<accession>A0A7S2V8I6</accession>
<evidence type="ECO:0000256" key="1">
    <source>
        <dbReference type="ARBA" id="ARBA00004141"/>
    </source>
</evidence>
<dbReference type="Pfam" id="PF02096">
    <property type="entry name" value="60KD_IMP"/>
    <property type="match status" value="1"/>
</dbReference>
<dbReference type="GO" id="GO:0032977">
    <property type="term" value="F:membrane insertase activity"/>
    <property type="evidence" value="ECO:0007669"/>
    <property type="project" value="InterPro"/>
</dbReference>
<feature type="domain" description="Membrane insertase YidC/Oxa/ALB C-terminal" evidence="7">
    <location>
        <begin position="120"/>
        <end position="342"/>
    </location>
</feature>
<keyword evidence="3" id="KW-1133">Transmembrane helix</keyword>
<dbReference type="PANTHER" id="PTHR12428">
    <property type="entry name" value="OXA1"/>
    <property type="match status" value="1"/>
</dbReference>
<dbReference type="PANTHER" id="PTHR12428:SF14">
    <property type="entry name" value="ALBINO3-LIKE PROTEIN 1, CHLOROPLASTIC"/>
    <property type="match status" value="1"/>
</dbReference>
<feature type="region of interest" description="Disordered" evidence="6">
    <location>
        <begin position="443"/>
        <end position="476"/>
    </location>
</feature>
<protein>
    <recommendedName>
        <fullName evidence="7">Membrane insertase YidC/Oxa/ALB C-terminal domain-containing protein</fullName>
    </recommendedName>
</protein>
<proteinExistence type="inferred from homology"/>
<evidence type="ECO:0000259" key="7">
    <source>
        <dbReference type="Pfam" id="PF02096"/>
    </source>
</evidence>
<evidence type="ECO:0000256" key="3">
    <source>
        <dbReference type="ARBA" id="ARBA00022989"/>
    </source>
</evidence>
<dbReference type="InterPro" id="IPR047196">
    <property type="entry name" value="YidC_ALB_C"/>
</dbReference>
<comment type="similarity">
    <text evidence="5">Belongs to the OXA1/ALB3/YidC family.</text>
</comment>
<gene>
    <name evidence="8" type="ORF">APAL1065_LOCUS1539</name>
</gene>
<organism evidence="8">
    <name type="scientific">Entomoneis paludosa</name>
    <dbReference type="NCBI Taxonomy" id="265537"/>
    <lineage>
        <taxon>Eukaryota</taxon>
        <taxon>Sar</taxon>
        <taxon>Stramenopiles</taxon>
        <taxon>Ochrophyta</taxon>
        <taxon>Bacillariophyta</taxon>
        <taxon>Bacillariophyceae</taxon>
        <taxon>Bacillariophycidae</taxon>
        <taxon>Entomoneidaceae</taxon>
        <taxon>Entomoneis</taxon>
    </lineage>
</organism>
<keyword evidence="2 5" id="KW-0812">Transmembrane</keyword>
<evidence type="ECO:0000313" key="8">
    <source>
        <dbReference type="EMBL" id="CAD9942680.1"/>
    </source>
</evidence>
<name>A0A7S2V8I6_9STRA</name>
<dbReference type="GO" id="GO:0016020">
    <property type="term" value="C:membrane"/>
    <property type="evidence" value="ECO:0007669"/>
    <property type="project" value="UniProtKB-SubCell"/>
</dbReference>
<dbReference type="InterPro" id="IPR028055">
    <property type="entry name" value="YidC/Oxa/ALB_C"/>
</dbReference>
<dbReference type="GO" id="GO:0051205">
    <property type="term" value="P:protein insertion into membrane"/>
    <property type="evidence" value="ECO:0007669"/>
    <property type="project" value="TreeGrafter"/>
</dbReference>
<comment type="subcellular location">
    <subcellularLocation>
        <location evidence="1 5">Membrane</location>
        <topology evidence="1 5">Multi-pass membrane protein</topology>
    </subcellularLocation>
</comment>
<reference evidence="8" key="1">
    <citation type="submission" date="2021-01" db="EMBL/GenBank/DDBJ databases">
        <authorList>
            <person name="Corre E."/>
            <person name="Pelletier E."/>
            <person name="Niang G."/>
            <person name="Scheremetjew M."/>
            <person name="Finn R."/>
            <person name="Kale V."/>
            <person name="Holt S."/>
            <person name="Cochrane G."/>
            <person name="Meng A."/>
            <person name="Brown T."/>
            <person name="Cohen L."/>
        </authorList>
    </citation>
    <scope>NUCLEOTIDE SEQUENCE</scope>
    <source>
        <strain evidence="8">CCMP125</strain>
    </source>
</reference>
<feature type="compositionally biased region" description="Basic and acidic residues" evidence="6">
    <location>
        <begin position="459"/>
        <end position="476"/>
    </location>
</feature>
<sequence length="499" mass="55138">MAVIRQRQRLALAACILGFASTATAFTSIDPRGSLLSSVERNTISTRHHALPPDQISTYTDLLNSVTHSSNLIADAAAAAGDAKELGWWGQYINLFKMTLNGVHSAVDGPLRSVGIDQTWGISIALFTIGVRSLLVPLSIQQSQSAEYMKALKPYIAEIKEKFKDNQDAQNKALGKLYEDADQNPLSGCFTSLAQLPIFLGLYRGIRLLASDGVLEEKFLWIPNLQGPVSPPNYNGLDWLTQGWVSTGEGLPTPPLGWETTLAFLVMPVILVVLQSITMNALQPPVDENATEEEKQTLESTQGVLKFLPLLIGFFSLQVPAGLTIYWLSSNLFTLTQSLAVKAYFAANPPEIELPEYWEQMSEGKAFDDMTPDERRKATEAGLRVGPSFDDLVTQSRFHVFVEREPFRETTDSWKRAEEMKSDIKLSADLEQWILSSGVTALGVEQEEKKDAPTNGASGEKEEEKKESSKKETVVAKKDDDEKLFFADKDTKEEAEIVA</sequence>
<dbReference type="CDD" id="cd20070">
    <property type="entry name" value="5TM_YidC_Alb3"/>
    <property type="match status" value="1"/>
</dbReference>
<evidence type="ECO:0000256" key="4">
    <source>
        <dbReference type="ARBA" id="ARBA00023136"/>
    </source>
</evidence>